<proteinExistence type="predicted"/>
<dbReference type="InterPro" id="IPR031537">
    <property type="entry name" value="DUF5092"/>
</dbReference>
<dbReference type="STRING" id="133412.A0A1R1XCQ9"/>
<evidence type="ECO:0000256" key="1">
    <source>
        <dbReference type="SAM" id="MobiDB-lite"/>
    </source>
</evidence>
<dbReference type="Proteomes" id="UP000187283">
    <property type="component" value="Unassembled WGS sequence"/>
</dbReference>
<keyword evidence="3" id="KW-1185">Reference proteome</keyword>
<reference evidence="2 3" key="1">
    <citation type="submission" date="2017-01" db="EMBL/GenBank/DDBJ databases">
        <authorList>
            <person name="Mah S.A."/>
            <person name="Swanson W.J."/>
            <person name="Moy G.W."/>
            <person name="Vacquier V.D."/>
        </authorList>
    </citation>
    <scope>NUCLEOTIDE SEQUENCE [LARGE SCALE GENOMIC DNA]</scope>
    <source>
        <strain evidence="2 3">GSMNP</strain>
    </source>
</reference>
<dbReference type="AlphaFoldDB" id="A0A1R1XCQ9"/>
<evidence type="ECO:0000313" key="3">
    <source>
        <dbReference type="Proteomes" id="UP000187283"/>
    </source>
</evidence>
<dbReference type="Pfam" id="PF17010">
    <property type="entry name" value="DUF5092"/>
    <property type="match status" value="1"/>
</dbReference>
<gene>
    <name evidence="2" type="ORF">AYI70_g9153</name>
</gene>
<sequence length="727" mass="82359">MPLNNFLPLSVSDTENVDISKLNRPKTLYLDSSITLTNNSSEPIDNFLLNPGKKEGKPRMKKARSLINLIPIRPHTPDMEKIKSESVVSGNKSEPGTIPEIVRKSVDPEMDVTSVIKFVNSIDPKNGKYRRPFFKDSNGKSIDVDIPKHEKLESSSISNYGENFTVIDSQLEGIINAEEEDPFSFHKWTDLVDLHALCKKTFIIARVLTVDDRDPTHYFFSYYPAQYFNKILFRYDYEKKKIYRMSARNPIDSRLLIGSIEYFTISIQSPYRTDESLEDLKNRCNIFSRIHVTVSPEFFWEDQIASSKLTKHEIQLEKRNSAIPNFGGKSNSDRNTESHKIDIPDELNTEAGDKLEGDDITQNKLNSLQPNFRSSITILGESSVESESDIIANSHGGGKKDGVPERKSSISSSIKSLKQKRPSSVSKVEKKHKRNSKIQSKRISKFLETGDINQLKKMVSGAAKSDSNNTKSLDSVSLSINENSSITSATINKGMSKNKYSFKEYAKKGDKENSLNASIYDSKSVSKSRMYSPIEHGLLYIHLQNPSIEEKKVELSLIEPNNVEKGSINFVLTKADVIEHEIDTKKVVEKGEKNKLSVEADVKRKANVIVYEALFLCDDSELLSRPSLRDYFIMNELDDEYSMKICVQPSFGIYNTQPKQYFSLPHPRINGARIVILENAKQTPTSTVNNSNIFSTKEKIDEYAQEAELSDKGQIEIKDTEIIESYP</sequence>
<feature type="compositionally biased region" description="Basic residues" evidence="1">
    <location>
        <begin position="429"/>
        <end position="442"/>
    </location>
</feature>
<name>A0A1R1XCQ9_9FUNG</name>
<dbReference type="EMBL" id="LSSN01003975">
    <property type="protein sequence ID" value="OMJ12393.1"/>
    <property type="molecule type" value="Genomic_DNA"/>
</dbReference>
<organism evidence="2 3">
    <name type="scientific">Smittium culicis</name>
    <dbReference type="NCBI Taxonomy" id="133412"/>
    <lineage>
        <taxon>Eukaryota</taxon>
        <taxon>Fungi</taxon>
        <taxon>Fungi incertae sedis</taxon>
        <taxon>Zoopagomycota</taxon>
        <taxon>Kickxellomycotina</taxon>
        <taxon>Harpellomycetes</taxon>
        <taxon>Harpellales</taxon>
        <taxon>Legeriomycetaceae</taxon>
        <taxon>Smittium</taxon>
    </lineage>
</organism>
<dbReference type="OrthoDB" id="2189509at2759"/>
<feature type="compositionally biased region" description="Basic and acidic residues" evidence="1">
    <location>
        <begin position="331"/>
        <end position="343"/>
    </location>
</feature>
<evidence type="ECO:0000313" key="2">
    <source>
        <dbReference type="EMBL" id="OMJ12393.1"/>
    </source>
</evidence>
<feature type="compositionally biased region" description="Basic and acidic residues" evidence="1">
    <location>
        <begin position="398"/>
        <end position="408"/>
    </location>
</feature>
<feature type="region of interest" description="Disordered" evidence="1">
    <location>
        <begin position="320"/>
        <end position="352"/>
    </location>
</feature>
<feature type="region of interest" description="Disordered" evidence="1">
    <location>
        <begin position="391"/>
        <end position="442"/>
    </location>
</feature>
<accession>A0A1R1XCQ9</accession>
<protein>
    <submittedName>
        <fullName evidence="2">Uncharacterized protein</fullName>
    </submittedName>
</protein>
<comment type="caution">
    <text evidence="2">The sequence shown here is derived from an EMBL/GenBank/DDBJ whole genome shotgun (WGS) entry which is preliminary data.</text>
</comment>